<dbReference type="InterPro" id="IPR008733">
    <property type="entry name" value="PEX11"/>
</dbReference>
<evidence type="ECO:0000256" key="1">
    <source>
        <dbReference type="ARBA" id="ARBA00022593"/>
    </source>
</evidence>
<dbReference type="PANTHER" id="PTHR12652">
    <property type="entry name" value="PEROXISOMAL BIOGENESIS FACTOR 11"/>
    <property type="match status" value="1"/>
</dbReference>
<keyword evidence="6" id="KW-1185">Reference proteome</keyword>
<comment type="subcellular location">
    <subcellularLocation>
        <location evidence="4">Peroxisome membrane</location>
    </subcellularLocation>
</comment>
<dbReference type="Pfam" id="PF05648">
    <property type="entry name" value="PEX11"/>
    <property type="match status" value="1"/>
</dbReference>
<protein>
    <submittedName>
        <fullName evidence="5">Uncharacterized protein</fullName>
    </submittedName>
</protein>
<organism evidence="5 6">
    <name type="scientific">Elysia crispata</name>
    <name type="common">lettuce slug</name>
    <dbReference type="NCBI Taxonomy" id="231223"/>
    <lineage>
        <taxon>Eukaryota</taxon>
        <taxon>Metazoa</taxon>
        <taxon>Spiralia</taxon>
        <taxon>Lophotrochozoa</taxon>
        <taxon>Mollusca</taxon>
        <taxon>Gastropoda</taxon>
        <taxon>Heterobranchia</taxon>
        <taxon>Euthyneura</taxon>
        <taxon>Panpulmonata</taxon>
        <taxon>Sacoglossa</taxon>
        <taxon>Placobranchoidea</taxon>
        <taxon>Plakobranchidae</taxon>
        <taxon>Elysia</taxon>
    </lineage>
</organism>
<name>A0AAE0ZI44_9GAST</name>
<keyword evidence="2" id="KW-0472">Membrane</keyword>
<proteinExistence type="predicted"/>
<dbReference type="Proteomes" id="UP001283361">
    <property type="component" value="Unassembled WGS sequence"/>
</dbReference>
<evidence type="ECO:0000256" key="2">
    <source>
        <dbReference type="ARBA" id="ARBA00023136"/>
    </source>
</evidence>
<evidence type="ECO:0000256" key="3">
    <source>
        <dbReference type="ARBA" id="ARBA00023140"/>
    </source>
</evidence>
<comment type="caution">
    <text evidence="5">The sequence shown here is derived from an EMBL/GenBank/DDBJ whole genome shotgun (WGS) entry which is preliminary data.</text>
</comment>
<dbReference type="EMBL" id="JAWDGP010003881">
    <property type="protein sequence ID" value="KAK3769834.1"/>
    <property type="molecule type" value="Genomic_DNA"/>
</dbReference>
<gene>
    <name evidence="5" type="ORF">RRG08_028501</name>
</gene>
<keyword evidence="3" id="KW-0576">Peroxisome</keyword>
<reference evidence="5" key="1">
    <citation type="journal article" date="2023" name="G3 (Bethesda)">
        <title>A reference genome for the long-term kleptoplast-retaining sea slug Elysia crispata morphotype clarki.</title>
        <authorList>
            <person name="Eastman K.E."/>
            <person name="Pendleton A.L."/>
            <person name="Shaikh M.A."/>
            <person name="Suttiyut T."/>
            <person name="Ogas R."/>
            <person name="Tomko P."/>
            <person name="Gavelis G."/>
            <person name="Widhalm J.R."/>
            <person name="Wisecaver J.H."/>
        </authorList>
    </citation>
    <scope>NUCLEOTIDE SEQUENCE</scope>
    <source>
        <strain evidence="5">ECLA1</strain>
    </source>
</reference>
<dbReference type="GO" id="GO:0005778">
    <property type="term" value="C:peroxisomal membrane"/>
    <property type="evidence" value="ECO:0007669"/>
    <property type="project" value="UniProtKB-SubCell"/>
</dbReference>
<sequence>MMLLAFTSHSMKAIWLLMDHFLWFGKVGILELDLPLWTRWSLRAWLISMTTATISGMLKIQRADNKLARYRKENGQDAEIPGSLKAELRSARVNFWRDLCDLFIPMGGLGYASPGFAAFCGFISSLIGFQQEWEKHIKPIQPSA</sequence>
<keyword evidence="1" id="KW-0962">Peroxisome biogenesis</keyword>
<dbReference type="GO" id="GO:0016559">
    <property type="term" value="P:peroxisome fission"/>
    <property type="evidence" value="ECO:0007669"/>
    <property type="project" value="InterPro"/>
</dbReference>
<evidence type="ECO:0000256" key="4">
    <source>
        <dbReference type="ARBA" id="ARBA00046271"/>
    </source>
</evidence>
<dbReference type="PANTHER" id="PTHR12652:SF50">
    <property type="entry name" value="PEROXIN 11"/>
    <property type="match status" value="1"/>
</dbReference>
<dbReference type="AlphaFoldDB" id="A0AAE0ZI44"/>
<evidence type="ECO:0000313" key="6">
    <source>
        <dbReference type="Proteomes" id="UP001283361"/>
    </source>
</evidence>
<accession>A0AAE0ZI44</accession>
<evidence type="ECO:0000313" key="5">
    <source>
        <dbReference type="EMBL" id="KAK3769834.1"/>
    </source>
</evidence>